<dbReference type="Pfam" id="PF03976">
    <property type="entry name" value="PPK2"/>
    <property type="match status" value="1"/>
</dbReference>
<dbReference type="PANTHER" id="PTHR34383">
    <property type="entry name" value="POLYPHOSPHATE:AMP PHOSPHOTRANSFERASE-RELATED"/>
    <property type="match status" value="1"/>
</dbReference>
<name>A0A1S1X4X1_9NEIS</name>
<dbReference type="InterPro" id="IPR027417">
    <property type="entry name" value="P-loop_NTPase"/>
</dbReference>
<protein>
    <recommendedName>
        <fullName evidence="1">Polyphosphate kinase-2-related domain-containing protein</fullName>
    </recommendedName>
</protein>
<dbReference type="AlphaFoldDB" id="A0A1S1X4X1"/>
<dbReference type="Gene3D" id="3.40.50.300">
    <property type="entry name" value="P-loop containing nucleotide triphosphate hydrolases"/>
    <property type="match status" value="1"/>
</dbReference>
<dbReference type="SUPFAM" id="SSF52540">
    <property type="entry name" value="P-loop containing nucleoside triphosphate hydrolases"/>
    <property type="match status" value="1"/>
</dbReference>
<dbReference type="PANTHER" id="PTHR34383:SF1">
    <property type="entry name" value="ADP-POLYPHOSPHATE PHOSPHOTRANSFERASE"/>
    <property type="match status" value="1"/>
</dbReference>
<reference evidence="2 3" key="1">
    <citation type="submission" date="2016-09" db="EMBL/GenBank/DDBJ databases">
        <title>Chromobacterium muskegensis sp. nov., an insecticidal bacterium isolated from Sphagnum bogs.</title>
        <authorList>
            <person name="Sparks M.E."/>
            <person name="Blackburn M.B."/>
            <person name="Gundersen-Rindal D.E."/>
            <person name="Mitchell A."/>
            <person name="Farrar R."/>
            <person name="Kuhar D."/>
        </authorList>
    </citation>
    <scope>NUCLEOTIDE SEQUENCE [LARGE SCALE GENOMIC DNA]</scope>
    <source>
        <strain evidence="2 3">37-2</strain>
    </source>
</reference>
<comment type="caution">
    <text evidence="2">The sequence shown here is derived from an EMBL/GenBank/DDBJ whole genome shotgun (WGS) entry which is preliminary data.</text>
</comment>
<dbReference type="STRING" id="1903179.BI347_14160"/>
<accession>A0A1S1X4X1</accession>
<gene>
    <name evidence="2" type="ORF">BI347_14160</name>
</gene>
<evidence type="ECO:0000313" key="2">
    <source>
        <dbReference type="EMBL" id="OHX14523.1"/>
    </source>
</evidence>
<evidence type="ECO:0000313" key="3">
    <source>
        <dbReference type="Proteomes" id="UP000180088"/>
    </source>
</evidence>
<dbReference type="Proteomes" id="UP000180088">
    <property type="component" value="Unassembled WGS sequence"/>
</dbReference>
<dbReference type="InterPro" id="IPR022488">
    <property type="entry name" value="PPK2-related"/>
</dbReference>
<proteinExistence type="predicted"/>
<organism evidence="2 3">
    <name type="scientific">Chromobacterium sphagni</name>
    <dbReference type="NCBI Taxonomy" id="1903179"/>
    <lineage>
        <taxon>Bacteria</taxon>
        <taxon>Pseudomonadati</taxon>
        <taxon>Pseudomonadota</taxon>
        <taxon>Betaproteobacteria</taxon>
        <taxon>Neisseriales</taxon>
        <taxon>Chromobacteriaceae</taxon>
        <taxon>Chromobacterium</taxon>
    </lineage>
</organism>
<evidence type="ECO:0000259" key="1">
    <source>
        <dbReference type="Pfam" id="PF03976"/>
    </source>
</evidence>
<feature type="domain" description="Polyphosphate kinase-2-related" evidence="1">
    <location>
        <begin position="1"/>
        <end position="120"/>
    </location>
</feature>
<dbReference type="EMBL" id="MKCS01000001">
    <property type="protein sequence ID" value="OHX14523.1"/>
    <property type="molecule type" value="Genomic_DNA"/>
</dbReference>
<sequence length="183" mass="21094">MGFCDARQYLEFMRQTPQLERMLVNSGIKPFKFWFSVSREEQLRRFISRRDDQPKHWKLSPIDILSLDKCGDYTAAKQAMSFHSHSGDAPWTVEKSDGKKRARLGGIRYFLSRLDYPGKDRRVARAQPADSGRTRRYVGSGRAGLALLLTPPLPAPMTPPDQTTRRWRPSGDCLKTWETVYSL</sequence>